<dbReference type="Gene3D" id="3.40.50.1820">
    <property type="entry name" value="alpha/beta hydrolase"/>
    <property type="match status" value="1"/>
</dbReference>
<dbReference type="EMBL" id="EU408355">
    <property type="protein sequence ID" value="ACN58909.1"/>
    <property type="molecule type" value="Genomic_DNA"/>
</dbReference>
<dbReference type="EC" id="3.1.1.3" evidence="3"/>
<feature type="signal peptide" evidence="8">
    <location>
        <begin position="1"/>
        <end position="25"/>
    </location>
</feature>
<evidence type="ECO:0000256" key="3">
    <source>
        <dbReference type="ARBA" id="ARBA00013279"/>
    </source>
</evidence>
<evidence type="ECO:0000256" key="1">
    <source>
        <dbReference type="ARBA" id="ARBA00001024"/>
    </source>
</evidence>
<sequence>MMKLLAKIATAAALAGAFAAPAAHAANNYPIVLVHGFLGFGPDTLQGTGFLYWGGFNDVAAHLRTPQRKVVTVSVGPVSSNWDRAVELYYQIKGGCVDYGARHTASHAAAGEIQKPAGKCWAVDANNNPNNYPVALYPQWDAQHPVHLISHSQGGQTVRTLIQLLENGSPNGNEGDSPLYTGGKTGWVKSATTLATPHNGTTLRDVVVDFVPKVSELAGKIVEVAGLGGSNNAVYKFRLEQFGLAQGPAESIGDFIERTKGAPFWQLGNHDAAQWDLGPDGAAELNSWVKTSPNVYYYSVGAKATEQGSFCCNNTDRVIAPFQSSSYQYARTDMIFFLKNTAGEWVVPSILQRGMGSYTQTAPGRVQADSTWYPNDGVVNTVSMKAPNGQPLRNYDGTSVKGKWNYLGYYDQYDHFDVIGWDNPSSSVYPIYDNIASIIYGL</sequence>
<protein>
    <recommendedName>
        <fullName evidence="3">triacylglycerol lipase</fullName>
        <ecNumber evidence="3">3.1.1.3</ecNumber>
    </recommendedName>
</protein>
<dbReference type="AlphaFoldDB" id="C0INM3"/>
<evidence type="ECO:0000259" key="9">
    <source>
        <dbReference type="Pfam" id="PF24708"/>
    </source>
</evidence>
<proteinExistence type="predicted"/>
<evidence type="ECO:0000256" key="5">
    <source>
        <dbReference type="ARBA" id="ARBA00022729"/>
    </source>
</evidence>
<dbReference type="InterPro" id="IPR029058">
    <property type="entry name" value="AB_hydrolase_fold"/>
</dbReference>
<keyword evidence="6" id="KW-0378">Hydrolase</keyword>
<feature type="chain" id="PRO_5005666703" description="triacylglycerol lipase" evidence="8">
    <location>
        <begin position="26"/>
        <end position="442"/>
    </location>
</feature>
<evidence type="ECO:0000313" key="10">
    <source>
        <dbReference type="EMBL" id="ACN58909.1"/>
    </source>
</evidence>
<name>C0INM3_9BACT</name>
<keyword evidence="5 8" id="KW-0732">Signal</keyword>
<organism evidence="10">
    <name type="scientific">uncultured bacterium BLR18</name>
    <dbReference type="NCBI Taxonomy" id="506518"/>
    <lineage>
        <taxon>Bacteria</taxon>
        <taxon>environmental samples</taxon>
    </lineage>
</organism>
<dbReference type="SUPFAM" id="SSF53474">
    <property type="entry name" value="alpha/beta-Hydrolases"/>
    <property type="match status" value="1"/>
</dbReference>
<evidence type="ECO:0000256" key="8">
    <source>
        <dbReference type="SAM" id="SignalP"/>
    </source>
</evidence>
<keyword evidence="7" id="KW-0443">Lipid metabolism</keyword>
<comment type="catalytic activity">
    <reaction evidence="1">
        <text>a triacylglycerol + H2O = a diacylglycerol + a fatty acid + H(+)</text>
        <dbReference type="Rhea" id="RHEA:12044"/>
        <dbReference type="ChEBI" id="CHEBI:15377"/>
        <dbReference type="ChEBI" id="CHEBI:15378"/>
        <dbReference type="ChEBI" id="CHEBI:17855"/>
        <dbReference type="ChEBI" id="CHEBI:18035"/>
        <dbReference type="ChEBI" id="CHEBI:28868"/>
        <dbReference type="EC" id="3.1.1.3"/>
    </reaction>
</comment>
<dbReference type="GO" id="GO:0005576">
    <property type="term" value="C:extracellular region"/>
    <property type="evidence" value="ECO:0007669"/>
    <property type="project" value="UniProtKB-SubCell"/>
</dbReference>
<accession>C0INM3</accession>
<comment type="subcellular location">
    <subcellularLocation>
        <location evidence="2">Secreted</location>
    </subcellularLocation>
</comment>
<gene>
    <name evidence="10" type="ORF">AKSOIL_0294</name>
</gene>
<dbReference type="GO" id="GO:0006629">
    <property type="term" value="P:lipid metabolic process"/>
    <property type="evidence" value="ECO:0007669"/>
    <property type="project" value="UniProtKB-KW"/>
</dbReference>
<dbReference type="PANTHER" id="PTHR34043">
    <property type="entry name" value="ALPHA/BETA-HYDROLASES SUPERFAMILY PROTEIN"/>
    <property type="match status" value="1"/>
</dbReference>
<dbReference type="InterPro" id="IPR056304">
    <property type="entry name" value="Lip-like_C"/>
</dbReference>
<reference evidence="10" key="1">
    <citation type="journal article" date="2009" name="ISME J.">
        <title>Functional metagenomics reveals diverse beta-lactamases in a remote Alaskan soil.</title>
        <authorList>
            <person name="Allen H.K."/>
            <person name="Moe L.A."/>
            <person name="Rodbumrer J."/>
            <person name="Gaarder A."/>
            <person name="Handelsman J."/>
        </authorList>
    </citation>
    <scope>NUCLEOTIDE SEQUENCE</scope>
</reference>
<dbReference type="GO" id="GO:0004806">
    <property type="term" value="F:triacylglycerol lipase activity"/>
    <property type="evidence" value="ECO:0007669"/>
    <property type="project" value="UniProtKB-EC"/>
</dbReference>
<feature type="domain" description="Lipase-like C-terminal" evidence="9">
    <location>
        <begin position="27"/>
        <end position="316"/>
    </location>
</feature>
<evidence type="ECO:0000256" key="2">
    <source>
        <dbReference type="ARBA" id="ARBA00004613"/>
    </source>
</evidence>
<dbReference type="PANTHER" id="PTHR34043:SF3">
    <property type="entry name" value="ALPHA_BETA-HYDROLASES SUPERFAMILY PROTEIN"/>
    <property type="match status" value="1"/>
</dbReference>
<evidence type="ECO:0000256" key="4">
    <source>
        <dbReference type="ARBA" id="ARBA00022525"/>
    </source>
</evidence>
<dbReference type="Pfam" id="PF24708">
    <property type="entry name" value="Lip_C"/>
    <property type="match status" value="1"/>
</dbReference>
<evidence type="ECO:0000256" key="7">
    <source>
        <dbReference type="ARBA" id="ARBA00023098"/>
    </source>
</evidence>
<evidence type="ECO:0000256" key="6">
    <source>
        <dbReference type="ARBA" id="ARBA00022801"/>
    </source>
</evidence>
<keyword evidence="4" id="KW-0964">Secreted</keyword>